<dbReference type="GO" id="GO:0006508">
    <property type="term" value="P:proteolysis"/>
    <property type="evidence" value="ECO:0007669"/>
    <property type="project" value="UniProtKB-KW"/>
</dbReference>
<evidence type="ECO:0000313" key="10">
    <source>
        <dbReference type="Proteomes" id="UP000006048"/>
    </source>
</evidence>
<evidence type="ECO:0000256" key="7">
    <source>
        <dbReference type="ARBA" id="ARBA00030836"/>
    </source>
</evidence>
<dbReference type="EMBL" id="CP002960">
    <property type="protein sequence ID" value="AFM14820.1"/>
    <property type="molecule type" value="Genomic_DNA"/>
</dbReference>
<keyword evidence="3" id="KW-0963">Cytoplasm</keyword>
<dbReference type="PANTHER" id="PTHR23402">
    <property type="entry name" value="PROTEASE FAMILY C15 PYROGLUTAMYL-PEPTIDASE I-RELATED"/>
    <property type="match status" value="1"/>
</dbReference>
<dbReference type="SUPFAM" id="SSF53182">
    <property type="entry name" value="Pyrrolidone carboxyl peptidase (pyroglutamate aminopeptidase)"/>
    <property type="match status" value="1"/>
</dbReference>
<protein>
    <recommendedName>
        <fullName evidence="2">Pyrrolidone-carboxylate peptidase</fullName>
    </recommendedName>
    <alternativeName>
        <fullName evidence="7">5-oxoprolyl-peptidase</fullName>
    </alternativeName>
    <alternativeName>
        <fullName evidence="8">Pyroglutamyl-peptidase I</fullName>
    </alternativeName>
</protein>
<accession>I4BC13</accession>
<evidence type="ECO:0000256" key="8">
    <source>
        <dbReference type="ARBA" id="ARBA00031559"/>
    </source>
</evidence>
<evidence type="ECO:0000256" key="4">
    <source>
        <dbReference type="ARBA" id="ARBA00022670"/>
    </source>
</evidence>
<proteinExistence type="inferred from homology"/>
<keyword evidence="9" id="KW-0614">Plasmid</keyword>
<evidence type="ECO:0000256" key="2">
    <source>
        <dbReference type="ARBA" id="ARBA00019191"/>
    </source>
</evidence>
<geneLocation type="plasmid" evidence="9 10">
    <name>pTURPA.01</name>
</geneLocation>
<reference evidence="9 10" key="1">
    <citation type="submission" date="2012-06" db="EMBL/GenBank/DDBJ databases">
        <title>The complete plasmid of genome of Turneriella parva DSM 21527.</title>
        <authorList>
            <consortium name="US DOE Joint Genome Institute (JGI-PGF)"/>
            <person name="Lucas S."/>
            <person name="Han J."/>
            <person name="Lapidus A."/>
            <person name="Bruce D."/>
            <person name="Goodwin L."/>
            <person name="Pitluck S."/>
            <person name="Peters L."/>
            <person name="Kyrpides N."/>
            <person name="Mavromatis K."/>
            <person name="Ivanova N."/>
            <person name="Mikhailova N."/>
            <person name="Chertkov O."/>
            <person name="Detter J.C."/>
            <person name="Tapia R."/>
            <person name="Han C."/>
            <person name="Land M."/>
            <person name="Hauser L."/>
            <person name="Markowitz V."/>
            <person name="Cheng J.-F."/>
            <person name="Hugenholtz P."/>
            <person name="Woyke T."/>
            <person name="Wu D."/>
            <person name="Gronow S."/>
            <person name="Wellnitz S."/>
            <person name="Brambilla E."/>
            <person name="Klenk H.-P."/>
            <person name="Eisen J.A."/>
        </authorList>
    </citation>
    <scope>NUCLEOTIDE SEQUENCE [LARGE SCALE GENOMIC DNA]</scope>
    <source>
        <strain evidence="10">ATCC BAA-1111 / DSM 21527 / NCTC 11395 / H</strain>
        <plasmid evidence="10">Plasmid pTURPA.01</plasmid>
    </source>
</reference>
<dbReference type="PATRIC" id="fig|869212.3.peg.4227"/>
<keyword evidence="10" id="KW-1185">Reference proteome</keyword>
<dbReference type="Pfam" id="PF01470">
    <property type="entry name" value="Peptidase_C15"/>
    <property type="match status" value="1"/>
</dbReference>
<comment type="similarity">
    <text evidence="1">Belongs to the peptidase C15 family.</text>
</comment>
<evidence type="ECO:0000313" key="9">
    <source>
        <dbReference type="EMBL" id="AFM14820.1"/>
    </source>
</evidence>
<sequence>MPRQVFHDKSLTVFMAAFEPFGGRSCNTSADLLQALISSKMPPGIRLAESAILPVDFATAWQILQPQVLKTKPDLVLLMGEKQGGSLTIESHARNLRRHGSATRKIAADKARFYTSKIVSEQLLAELPLATRQLFMLSENAGDYLCNFVYFMMLSVEPAINALFLHVPARSPQQFRKGAADDVKAVCDLIFSVKRILSGAGNNSDTKAIDGSGTNGMPRENQRRLLMADKHLVACEQEHEMITVLKHFKKGSSKENVDKMQNACRSWKKDSGAKYKPKNRDNFYKYLQEKGVLGKLS</sequence>
<organism evidence="9 10">
    <name type="scientific">Turneriella parva (strain ATCC BAA-1111 / DSM 21527 / NCTC 11395 / H)</name>
    <name type="common">Leptospira parva</name>
    <dbReference type="NCBI Taxonomy" id="869212"/>
    <lineage>
        <taxon>Bacteria</taxon>
        <taxon>Pseudomonadati</taxon>
        <taxon>Spirochaetota</taxon>
        <taxon>Spirochaetia</taxon>
        <taxon>Leptospirales</taxon>
        <taxon>Leptospiraceae</taxon>
        <taxon>Turneriella</taxon>
    </lineage>
</organism>
<dbReference type="AlphaFoldDB" id="I4BC13"/>
<dbReference type="KEGG" id="tpx:Turpa_0018"/>
<evidence type="ECO:0000256" key="5">
    <source>
        <dbReference type="ARBA" id="ARBA00022801"/>
    </source>
</evidence>
<keyword evidence="5" id="KW-0378">Hydrolase</keyword>
<dbReference type="PANTHER" id="PTHR23402:SF1">
    <property type="entry name" value="PYROGLUTAMYL-PEPTIDASE I"/>
    <property type="match status" value="1"/>
</dbReference>
<name>I4BC13_TURPD</name>
<dbReference type="HOGENOM" id="CLU_936715_0_0_12"/>
<gene>
    <name evidence="9" type="ordered locus">Turpa_0018</name>
</gene>
<dbReference type="GO" id="GO:0016920">
    <property type="term" value="F:pyroglutamyl-peptidase activity"/>
    <property type="evidence" value="ECO:0007669"/>
    <property type="project" value="InterPro"/>
</dbReference>
<dbReference type="InterPro" id="IPR036440">
    <property type="entry name" value="Peptidase_C15-like_sf"/>
</dbReference>
<dbReference type="PRINTS" id="PR00706">
    <property type="entry name" value="PYROGLUPTASE"/>
</dbReference>
<evidence type="ECO:0000256" key="3">
    <source>
        <dbReference type="ARBA" id="ARBA00022490"/>
    </source>
</evidence>
<evidence type="ECO:0000256" key="6">
    <source>
        <dbReference type="ARBA" id="ARBA00022807"/>
    </source>
</evidence>
<dbReference type="GO" id="GO:0005829">
    <property type="term" value="C:cytosol"/>
    <property type="evidence" value="ECO:0007669"/>
    <property type="project" value="InterPro"/>
</dbReference>
<dbReference type="InterPro" id="IPR016125">
    <property type="entry name" value="Peptidase_C15-like"/>
</dbReference>
<dbReference type="Proteomes" id="UP000006048">
    <property type="component" value="Plasmid pTURPA.01"/>
</dbReference>
<keyword evidence="4" id="KW-0645">Protease</keyword>
<dbReference type="InterPro" id="IPR000816">
    <property type="entry name" value="Peptidase_C15"/>
</dbReference>
<dbReference type="Gene3D" id="3.40.630.20">
    <property type="entry name" value="Peptidase C15, pyroglutamyl peptidase I-like"/>
    <property type="match status" value="1"/>
</dbReference>
<evidence type="ECO:0000256" key="1">
    <source>
        <dbReference type="ARBA" id="ARBA00006641"/>
    </source>
</evidence>
<keyword evidence="6" id="KW-0788">Thiol protease</keyword>